<comment type="caution">
    <text evidence="2">The sequence shown here is derived from an EMBL/GenBank/DDBJ whole genome shotgun (WGS) entry which is preliminary data.</text>
</comment>
<evidence type="ECO:0000256" key="1">
    <source>
        <dbReference type="SAM" id="MobiDB-lite"/>
    </source>
</evidence>
<dbReference type="Proteomes" id="UP000295221">
    <property type="component" value="Unassembled WGS sequence"/>
</dbReference>
<feature type="region of interest" description="Disordered" evidence="1">
    <location>
        <begin position="157"/>
        <end position="183"/>
    </location>
</feature>
<dbReference type="Pfam" id="PF02620">
    <property type="entry name" value="YceD"/>
    <property type="match status" value="1"/>
</dbReference>
<sequence length="183" mass="21005">MKKIKEYNIGFKGLKNGLHTFKYTVNKDFFALFESALYENGNSEVTVNLNKSEQMLILDFDINGTIESVCDHCLEEVNMPINCQSKLYVNFGEEYDEPSEEIIILPHAEHEINVARFIYDVIATSLPIKHVHGLDQNGKSTCNPEMVNKLSEYLVDQEPGADDSEEETDPRWNELKKLLDKNK</sequence>
<keyword evidence="3" id="KW-1185">Reference proteome</keyword>
<gene>
    <name evidence="2" type="ORF">EV194_10517</name>
</gene>
<dbReference type="EMBL" id="SLWK01000005">
    <property type="protein sequence ID" value="TCO08215.1"/>
    <property type="molecule type" value="Genomic_DNA"/>
</dbReference>
<feature type="compositionally biased region" description="Acidic residues" evidence="1">
    <location>
        <begin position="159"/>
        <end position="168"/>
    </location>
</feature>
<evidence type="ECO:0000313" key="3">
    <source>
        <dbReference type="Proteomes" id="UP000295221"/>
    </source>
</evidence>
<protein>
    <submittedName>
        <fullName evidence="2">Uncharacterized metal-binding protein YceD (DUF177 family)</fullName>
    </submittedName>
</protein>
<dbReference type="InterPro" id="IPR003772">
    <property type="entry name" value="YceD"/>
</dbReference>
<reference evidence="2 3" key="1">
    <citation type="submission" date="2019-03" db="EMBL/GenBank/DDBJ databases">
        <title>Genomic Encyclopedia of Type Strains, Phase IV (KMG-IV): sequencing the most valuable type-strain genomes for metagenomic binning, comparative biology and taxonomic classification.</title>
        <authorList>
            <person name="Goeker M."/>
        </authorList>
    </citation>
    <scope>NUCLEOTIDE SEQUENCE [LARGE SCALE GENOMIC DNA]</scope>
    <source>
        <strain evidence="2 3">DSM 24179</strain>
    </source>
</reference>
<name>A0A4R2GIK7_9BACT</name>
<feature type="compositionally biased region" description="Basic and acidic residues" evidence="1">
    <location>
        <begin position="169"/>
        <end position="183"/>
    </location>
</feature>
<organism evidence="2 3">
    <name type="scientific">Natronoflexus pectinivorans</name>
    <dbReference type="NCBI Taxonomy" id="682526"/>
    <lineage>
        <taxon>Bacteria</taxon>
        <taxon>Pseudomonadati</taxon>
        <taxon>Bacteroidota</taxon>
        <taxon>Bacteroidia</taxon>
        <taxon>Marinilabiliales</taxon>
        <taxon>Marinilabiliaceae</taxon>
        <taxon>Natronoflexus</taxon>
    </lineage>
</organism>
<dbReference type="AlphaFoldDB" id="A0A4R2GIK7"/>
<accession>A0A4R2GIK7</accession>
<evidence type="ECO:0000313" key="2">
    <source>
        <dbReference type="EMBL" id="TCO08215.1"/>
    </source>
</evidence>
<dbReference type="RefSeq" id="WP_243699365.1">
    <property type="nucleotide sequence ID" value="NZ_SLWK01000005.1"/>
</dbReference>
<proteinExistence type="predicted"/>